<dbReference type="RefSeq" id="WP_269033104.1">
    <property type="nucleotide sequence ID" value="NZ_CP114040.1"/>
</dbReference>
<accession>A0ABY7GUY7</accession>
<evidence type="ECO:0000313" key="2">
    <source>
        <dbReference type="Proteomes" id="UP001164459"/>
    </source>
</evidence>
<dbReference type="Proteomes" id="UP001164459">
    <property type="component" value="Chromosome"/>
</dbReference>
<name>A0ABY7GUY7_9BACT</name>
<evidence type="ECO:0000313" key="1">
    <source>
        <dbReference type="EMBL" id="WAS90777.1"/>
    </source>
</evidence>
<keyword evidence="2" id="KW-1185">Reference proteome</keyword>
<dbReference type="EMBL" id="CP114040">
    <property type="protein sequence ID" value="WAS90777.1"/>
    <property type="molecule type" value="Genomic_DNA"/>
</dbReference>
<gene>
    <name evidence="1" type="ORF">O0S08_31705</name>
</gene>
<protein>
    <submittedName>
        <fullName evidence="1">Uncharacterized protein</fullName>
    </submittedName>
</protein>
<sequence>MTRSRPWRHPLPGAGCYTLGIVEPSGCELFEPLTTGERAACGVFPLEPSEDDFACPGGAR</sequence>
<reference evidence="1" key="1">
    <citation type="submission" date="2022-11" db="EMBL/GenBank/DDBJ databases">
        <title>Minimal conservation of predation-associated metabolite biosynthetic gene clusters underscores biosynthetic potential of Myxococcota including descriptions for ten novel species: Archangium lansinium sp. nov., Myxococcus landrumus sp. nov., Nannocystis bai.</title>
        <authorList>
            <person name="Ahearne A."/>
            <person name="Stevens C."/>
            <person name="Dowd S."/>
        </authorList>
    </citation>
    <scope>NUCLEOTIDE SEQUENCE</scope>
    <source>
        <strain evidence="1">Fl3</strain>
    </source>
</reference>
<proteinExistence type="predicted"/>
<organism evidence="1 2">
    <name type="scientific">Nannocystis punicea</name>
    <dbReference type="NCBI Taxonomy" id="2995304"/>
    <lineage>
        <taxon>Bacteria</taxon>
        <taxon>Pseudomonadati</taxon>
        <taxon>Myxococcota</taxon>
        <taxon>Polyangia</taxon>
        <taxon>Nannocystales</taxon>
        <taxon>Nannocystaceae</taxon>
        <taxon>Nannocystis</taxon>
    </lineage>
</organism>